<dbReference type="InterPro" id="IPR003760">
    <property type="entry name" value="PnrA-like"/>
</dbReference>
<evidence type="ECO:0000259" key="7">
    <source>
        <dbReference type="Pfam" id="PF02608"/>
    </source>
</evidence>
<evidence type="ECO:0000256" key="2">
    <source>
        <dbReference type="ARBA" id="ARBA00022475"/>
    </source>
</evidence>
<dbReference type="Pfam" id="PF02608">
    <property type="entry name" value="Bmp"/>
    <property type="match status" value="1"/>
</dbReference>
<evidence type="ECO:0000256" key="5">
    <source>
        <dbReference type="ARBA" id="ARBA00023288"/>
    </source>
</evidence>
<dbReference type="EMBL" id="QPJT01000002">
    <property type="protein sequence ID" value="RCX20007.1"/>
    <property type="molecule type" value="Genomic_DNA"/>
</dbReference>
<sequence>MKRSGFVKIISTAVAAMLLMSLIFTGCSGNSDSLGVALITSAAGANDKGYNESAIKGLEKAKEEMGINYKVVESSDVPGSLTQLAEAGYKVIFSLEYNFDALIKGVGGNKSIAEQYPDTTFVIFNDNPNVNEDGTVINKNVISVIFDVHEASFLAGALSTLVNENAKTLFSDKDYNFTEGDKGRKIGFLGGTKSNGITVFSYGFAEGINYMAEQLNVKYTYLSDYNAGFSDPAAGSTKANTYYQDGANIVNAVAGAVGDGVDSKAKEVKKLSIEVDANKDENQPGHILTSVLKNTEVPVLEIVGKYKDNKLSEINGKALSYNLASGATGITDLSVMESKIAPEGKDKWNEIKSQLDSISKKIADGEIKVTNAQAGEAFDKTKLKNLSMPND</sequence>
<evidence type="ECO:0000313" key="8">
    <source>
        <dbReference type="EMBL" id="RCX20007.1"/>
    </source>
</evidence>
<dbReference type="RefSeq" id="WP_114296132.1">
    <property type="nucleotide sequence ID" value="NZ_QPJT01000002.1"/>
</dbReference>
<keyword evidence="5" id="KW-0449">Lipoprotein</keyword>
<dbReference type="Proteomes" id="UP000253034">
    <property type="component" value="Unassembled WGS sequence"/>
</dbReference>
<accession>A0A369BHS1</accession>
<proteinExistence type="predicted"/>
<organism evidence="8 9">
    <name type="scientific">Anaerobacterium chartisolvens</name>
    <dbReference type="NCBI Taxonomy" id="1297424"/>
    <lineage>
        <taxon>Bacteria</taxon>
        <taxon>Bacillati</taxon>
        <taxon>Bacillota</taxon>
        <taxon>Clostridia</taxon>
        <taxon>Eubacteriales</taxon>
        <taxon>Oscillospiraceae</taxon>
        <taxon>Anaerobacterium</taxon>
    </lineage>
</organism>
<evidence type="ECO:0000256" key="6">
    <source>
        <dbReference type="SAM" id="SignalP"/>
    </source>
</evidence>
<evidence type="ECO:0000313" key="9">
    <source>
        <dbReference type="Proteomes" id="UP000253034"/>
    </source>
</evidence>
<evidence type="ECO:0000256" key="3">
    <source>
        <dbReference type="ARBA" id="ARBA00022729"/>
    </source>
</evidence>
<dbReference type="PANTHER" id="PTHR34296:SF2">
    <property type="entry name" value="ABC TRANSPORTER GUANOSINE-BINDING PROTEIN NUPN"/>
    <property type="match status" value="1"/>
</dbReference>
<keyword evidence="9" id="KW-1185">Reference proteome</keyword>
<dbReference type="AlphaFoldDB" id="A0A369BHS1"/>
<comment type="subcellular location">
    <subcellularLocation>
        <location evidence="1">Cell membrane</location>
    </subcellularLocation>
</comment>
<name>A0A369BHS1_9FIRM</name>
<feature type="domain" description="ABC transporter substrate-binding protein PnrA-like" evidence="7">
    <location>
        <begin position="42"/>
        <end position="355"/>
    </location>
</feature>
<dbReference type="PANTHER" id="PTHR34296">
    <property type="entry name" value="TRANSCRIPTIONAL ACTIVATOR PROTEIN MED"/>
    <property type="match status" value="1"/>
</dbReference>
<keyword evidence="3 6" id="KW-0732">Signal</keyword>
<dbReference type="OrthoDB" id="9769871at2"/>
<feature type="chain" id="PRO_5038333252" evidence="6">
    <location>
        <begin position="27"/>
        <end position="391"/>
    </location>
</feature>
<keyword evidence="2" id="KW-1003">Cell membrane</keyword>
<evidence type="ECO:0000256" key="1">
    <source>
        <dbReference type="ARBA" id="ARBA00004236"/>
    </source>
</evidence>
<comment type="caution">
    <text evidence="8">The sequence shown here is derived from an EMBL/GenBank/DDBJ whole genome shotgun (WGS) entry which is preliminary data.</text>
</comment>
<feature type="signal peptide" evidence="6">
    <location>
        <begin position="1"/>
        <end position="26"/>
    </location>
</feature>
<dbReference type="CDD" id="cd06354">
    <property type="entry name" value="PBP1_PrnA-like"/>
    <property type="match status" value="1"/>
</dbReference>
<evidence type="ECO:0000256" key="4">
    <source>
        <dbReference type="ARBA" id="ARBA00023136"/>
    </source>
</evidence>
<dbReference type="GO" id="GO:0005886">
    <property type="term" value="C:plasma membrane"/>
    <property type="evidence" value="ECO:0007669"/>
    <property type="project" value="UniProtKB-SubCell"/>
</dbReference>
<gene>
    <name evidence="8" type="ORF">DFR58_10276</name>
</gene>
<dbReference type="PROSITE" id="PS51257">
    <property type="entry name" value="PROKAR_LIPOPROTEIN"/>
    <property type="match status" value="1"/>
</dbReference>
<keyword evidence="4" id="KW-0472">Membrane</keyword>
<protein>
    <submittedName>
        <fullName evidence="8">Nucleoside-binding protein</fullName>
    </submittedName>
</protein>
<dbReference type="Gene3D" id="3.40.50.2300">
    <property type="match status" value="2"/>
</dbReference>
<dbReference type="InterPro" id="IPR050957">
    <property type="entry name" value="BMP_lipoprotein"/>
</dbReference>
<reference evidence="8 9" key="1">
    <citation type="submission" date="2018-07" db="EMBL/GenBank/DDBJ databases">
        <title>Genomic Encyclopedia of Type Strains, Phase IV (KMG-IV): sequencing the most valuable type-strain genomes for metagenomic binning, comparative biology and taxonomic classification.</title>
        <authorList>
            <person name="Goeker M."/>
        </authorList>
    </citation>
    <scope>NUCLEOTIDE SEQUENCE [LARGE SCALE GENOMIC DNA]</scope>
    <source>
        <strain evidence="8 9">DSM 27016</strain>
    </source>
</reference>